<name>A0ABU6X8C0_9FABA</name>
<dbReference type="PANTHER" id="PTHR13710">
    <property type="entry name" value="DNA HELICASE RECQ FAMILY MEMBER"/>
    <property type="match status" value="1"/>
</dbReference>
<dbReference type="InterPro" id="IPR011545">
    <property type="entry name" value="DEAD/DEAH_box_helicase_dom"/>
</dbReference>
<dbReference type="SUPFAM" id="SSF52540">
    <property type="entry name" value="P-loop containing nucleoside triphosphate hydrolases"/>
    <property type="match status" value="1"/>
</dbReference>
<dbReference type="EMBL" id="JASCZI010211511">
    <property type="protein sequence ID" value="MED6193479.1"/>
    <property type="molecule type" value="Genomic_DNA"/>
</dbReference>
<dbReference type="PROSITE" id="PS50030">
    <property type="entry name" value="UBA"/>
    <property type="match status" value="1"/>
</dbReference>
<dbReference type="InterPro" id="IPR027417">
    <property type="entry name" value="P-loop_NTPase"/>
</dbReference>
<protein>
    <submittedName>
        <fullName evidence="5">Uncharacterized protein</fullName>
    </submittedName>
</protein>
<feature type="region of interest" description="Disordered" evidence="2">
    <location>
        <begin position="46"/>
        <end position="86"/>
    </location>
</feature>
<evidence type="ECO:0000313" key="6">
    <source>
        <dbReference type="Proteomes" id="UP001341840"/>
    </source>
</evidence>
<dbReference type="Proteomes" id="UP001341840">
    <property type="component" value="Unassembled WGS sequence"/>
</dbReference>
<reference evidence="5 6" key="1">
    <citation type="journal article" date="2023" name="Plants (Basel)">
        <title>Bridging the Gap: Combining Genomics and Transcriptomics Approaches to Understand Stylosanthes scabra, an Orphan Legume from the Brazilian Caatinga.</title>
        <authorList>
            <person name="Ferreira-Neto J.R.C."/>
            <person name="da Silva M.D."/>
            <person name="Binneck E."/>
            <person name="de Melo N.F."/>
            <person name="da Silva R.H."/>
            <person name="de Melo A.L.T.M."/>
            <person name="Pandolfi V."/>
            <person name="Bustamante F.O."/>
            <person name="Brasileiro-Vidal A.C."/>
            <person name="Benko-Iseppon A.M."/>
        </authorList>
    </citation>
    <scope>NUCLEOTIDE SEQUENCE [LARGE SCALE GENOMIC DNA]</scope>
    <source>
        <tissue evidence="5">Leaves</tissue>
    </source>
</reference>
<dbReference type="Pfam" id="PF00270">
    <property type="entry name" value="DEAD"/>
    <property type="match status" value="1"/>
</dbReference>
<sequence>MGDSNLSSDQVIVKMLEMGFEYSTIVEAIKTVGLSIPNVLEHILRDGNGNGSGRATTSSKASTTTRQPLKSCASDGKALKRKALSSTSQARQSSILDHFRSNDKAIGCKKSHDVEFVDLEMVNEHQEPISEMPDDMGVMPGPIVTGSMENLDVRSDWETRVGGLLQKHFGFSCLKRFQREALNAWAAHRDCLVLAATGSGKSLCFQVPALLTGKVVVVISPLISLMHDQCLKLARHGVSACFLGSGQPDNTVEKKAMKGMYSIIYVCPETVLRLIQPLQKLAESRGIALFAIDEGGQGVKGRGRPKKTIHEVVKRDLHVNGLSIDMIELNGVV</sequence>
<gene>
    <name evidence="5" type="ORF">PIB30_019952</name>
</gene>
<dbReference type="SMART" id="SM00487">
    <property type="entry name" value="DEXDc"/>
    <property type="match status" value="1"/>
</dbReference>
<feature type="domain" description="UBA" evidence="3">
    <location>
        <begin position="5"/>
        <end position="46"/>
    </location>
</feature>
<feature type="compositionally biased region" description="Low complexity" evidence="2">
    <location>
        <begin position="53"/>
        <end position="66"/>
    </location>
</feature>
<keyword evidence="6" id="KW-1185">Reference proteome</keyword>
<evidence type="ECO:0000313" key="5">
    <source>
        <dbReference type="EMBL" id="MED6193479.1"/>
    </source>
</evidence>
<evidence type="ECO:0000256" key="2">
    <source>
        <dbReference type="SAM" id="MobiDB-lite"/>
    </source>
</evidence>
<organism evidence="5 6">
    <name type="scientific">Stylosanthes scabra</name>
    <dbReference type="NCBI Taxonomy" id="79078"/>
    <lineage>
        <taxon>Eukaryota</taxon>
        <taxon>Viridiplantae</taxon>
        <taxon>Streptophyta</taxon>
        <taxon>Embryophyta</taxon>
        <taxon>Tracheophyta</taxon>
        <taxon>Spermatophyta</taxon>
        <taxon>Magnoliopsida</taxon>
        <taxon>eudicotyledons</taxon>
        <taxon>Gunneridae</taxon>
        <taxon>Pentapetalae</taxon>
        <taxon>rosids</taxon>
        <taxon>fabids</taxon>
        <taxon>Fabales</taxon>
        <taxon>Fabaceae</taxon>
        <taxon>Papilionoideae</taxon>
        <taxon>50 kb inversion clade</taxon>
        <taxon>dalbergioids sensu lato</taxon>
        <taxon>Dalbergieae</taxon>
        <taxon>Pterocarpus clade</taxon>
        <taxon>Stylosanthes</taxon>
    </lineage>
</organism>
<evidence type="ECO:0000259" key="3">
    <source>
        <dbReference type="PROSITE" id="PS50030"/>
    </source>
</evidence>
<evidence type="ECO:0000256" key="1">
    <source>
        <dbReference type="ARBA" id="ARBA00005446"/>
    </source>
</evidence>
<comment type="caution">
    <text evidence="5">The sequence shown here is derived from an EMBL/GenBank/DDBJ whole genome shotgun (WGS) entry which is preliminary data.</text>
</comment>
<dbReference type="PROSITE" id="PS51192">
    <property type="entry name" value="HELICASE_ATP_BIND_1"/>
    <property type="match status" value="1"/>
</dbReference>
<dbReference type="CDD" id="cd17920">
    <property type="entry name" value="DEXHc_RecQ"/>
    <property type="match status" value="1"/>
</dbReference>
<evidence type="ECO:0000259" key="4">
    <source>
        <dbReference type="PROSITE" id="PS51192"/>
    </source>
</evidence>
<dbReference type="Gene3D" id="3.40.50.300">
    <property type="entry name" value="P-loop containing nucleotide triphosphate hydrolases"/>
    <property type="match status" value="1"/>
</dbReference>
<dbReference type="PANTHER" id="PTHR13710:SF69">
    <property type="entry name" value="ATP-DEPENDENT DNA HELICASE Q-LIKE SIM"/>
    <property type="match status" value="1"/>
</dbReference>
<comment type="similarity">
    <text evidence="1">Belongs to the helicase family. RecQ subfamily.</text>
</comment>
<dbReference type="InterPro" id="IPR014001">
    <property type="entry name" value="Helicase_ATP-bd"/>
</dbReference>
<feature type="domain" description="Helicase ATP-binding" evidence="4">
    <location>
        <begin position="182"/>
        <end position="295"/>
    </location>
</feature>
<dbReference type="InterPro" id="IPR015940">
    <property type="entry name" value="UBA"/>
</dbReference>
<proteinExistence type="inferred from homology"/>
<accession>A0ABU6X8C0</accession>